<proteinExistence type="predicted"/>
<dbReference type="RefSeq" id="WP_284484546.1">
    <property type="nucleotide sequence ID" value="NZ_JASNJE010000005.1"/>
</dbReference>
<evidence type="ECO:0008006" key="3">
    <source>
        <dbReference type="Google" id="ProtNLM"/>
    </source>
</evidence>
<dbReference type="EMBL" id="JASNJE010000005">
    <property type="protein sequence ID" value="MDK3072603.1"/>
    <property type="molecule type" value="Genomic_DNA"/>
</dbReference>
<reference evidence="1 2" key="1">
    <citation type="submission" date="2023-05" db="EMBL/GenBank/DDBJ databases">
        <title>Sedimentitalea sp. nov. JM2-8.</title>
        <authorList>
            <person name="Huang J."/>
        </authorList>
    </citation>
    <scope>NUCLEOTIDE SEQUENCE [LARGE SCALE GENOMIC DNA]</scope>
    <source>
        <strain evidence="1 2">JM2-8</strain>
    </source>
</reference>
<organism evidence="1 2">
    <name type="scientific">Sedimentitalea xiamensis</name>
    <dbReference type="NCBI Taxonomy" id="3050037"/>
    <lineage>
        <taxon>Bacteria</taxon>
        <taxon>Pseudomonadati</taxon>
        <taxon>Pseudomonadota</taxon>
        <taxon>Alphaproteobacteria</taxon>
        <taxon>Rhodobacterales</taxon>
        <taxon>Paracoccaceae</taxon>
        <taxon>Sedimentitalea</taxon>
    </lineage>
</organism>
<dbReference type="Proteomes" id="UP001227126">
    <property type="component" value="Unassembled WGS sequence"/>
</dbReference>
<keyword evidence="2" id="KW-1185">Reference proteome</keyword>
<comment type="caution">
    <text evidence="1">The sequence shown here is derived from an EMBL/GenBank/DDBJ whole genome shotgun (WGS) entry which is preliminary data.</text>
</comment>
<protein>
    <recommendedName>
        <fullName evidence="3">Membrane-anchored ribosome-binding protein, inhibits growth in stationary phase, ElaB/YqjD/DUF883 family</fullName>
    </recommendedName>
</protein>
<accession>A0ABT7FC49</accession>
<sequence>MATKAELEAELAELRQKMEQKVSETVEAAARTDAPEAFAEMLSRHGIGSEEISQLWTKLSDELGPLTQNKTLMAAIGAFGLGFVLGRLSKT</sequence>
<evidence type="ECO:0000313" key="2">
    <source>
        <dbReference type="Proteomes" id="UP001227126"/>
    </source>
</evidence>
<name>A0ABT7FC49_9RHOB</name>
<evidence type="ECO:0000313" key="1">
    <source>
        <dbReference type="EMBL" id="MDK3072603.1"/>
    </source>
</evidence>
<gene>
    <name evidence="1" type="ORF">QO034_05730</name>
</gene>